<dbReference type="Gene3D" id="3.10.620.30">
    <property type="match status" value="1"/>
</dbReference>
<evidence type="ECO:0000313" key="4">
    <source>
        <dbReference type="EMBL" id="MBA8680346.1"/>
    </source>
</evidence>
<evidence type="ECO:0000256" key="1">
    <source>
        <dbReference type="PROSITE-ProRule" id="PRU00339"/>
    </source>
</evidence>
<feature type="repeat" description="TPR" evidence="1">
    <location>
        <begin position="219"/>
        <end position="252"/>
    </location>
</feature>
<name>A0A7W3IGK6_9GAMM</name>
<dbReference type="PANTHER" id="PTHR44395">
    <property type="match status" value="1"/>
</dbReference>
<dbReference type="PROSITE" id="PS50005">
    <property type="entry name" value="TPR"/>
    <property type="match status" value="1"/>
</dbReference>
<dbReference type="SMART" id="SM00028">
    <property type="entry name" value="TPR"/>
    <property type="match status" value="3"/>
</dbReference>
<feature type="domain" description="Transglutaminase-like" evidence="3">
    <location>
        <begin position="59"/>
        <end position="127"/>
    </location>
</feature>
<dbReference type="GO" id="GO:0000030">
    <property type="term" value="F:mannosyltransferase activity"/>
    <property type="evidence" value="ECO:0007669"/>
    <property type="project" value="TreeGrafter"/>
</dbReference>
<accession>A0A7W3IGK6</accession>
<evidence type="ECO:0000313" key="5">
    <source>
        <dbReference type="Proteomes" id="UP000547058"/>
    </source>
</evidence>
<gene>
    <name evidence="4" type="ORF">H4O11_00775</name>
</gene>
<keyword evidence="1" id="KW-0802">TPR repeat</keyword>
<dbReference type="SUPFAM" id="SSF54001">
    <property type="entry name" value="Cysteine proteinases"/>
    <property type="match status" value="1"/>
</dbReference>
<dbReference type="InterPro" id="IPR002931">
    <property type="entry name" value="Transglutaminase-like"/>
</dbReference>
<protein>
    <submittedName>
        <fullName evidence="4">UDP-N-acetylglucosamine-peptide N-acetylglucosaminyltransferase</fullName>
    </submittedName>
</protein>
<dbReference type="InterPro" id="IPR038765">
    <property type="entry name" value="Papain-like_cys_pep_sf"/>
</dbReference>
<dbReference type="Pfam" id="PF13181">
    <property type="entry name" value="TPR_8"/>
    <property type="match status" value="1"/>
</dbReference>
<organism evidence="4 5">
    <name type="scientific">Stenotrophomonas tumulicola</name>
    <dbReference type="NCBI Taxonomy" id="1685415"/>
    <lineage>
        <taxon>Bacteria</taxon>
        <taxon>Pseudomonadati</taxon>
        <taxon>Pseudomonadota</taxon>
        <taxon>Gammaproteobacteria</taxon>
        <taxon>Lysobacterales</taxon>
        <taxon>Lysobacteraceae</taxon>
        <taxon>Stenotrophomonas</taxon>
    </lineage>
</organism>
<dbReference type="SUPFAM" id="SSF48452">
    <property type="entry name" value="TPR-like"/>
    <property type="match status" value="1"/>
</dbReference>
<keyword evidence="4" id="KW-0808">Transferase</keyword>
<proteinExistence type="predicted"/>
<sequence>MSCRSLMLLLLLGTALPYAQASAEMPAADTPPATFNGPMPSPDEVLAIPSGLSALLHARVIAPGNGREERLQRLAEMIFDRDGMDLQYDADATYTVAETWQYRRANCLSFTLLFVTLARESGIQARVQEVEQVVSWYQDAGALYSVGHVNAGIGINGREATVDLDRNVLYDRQGPRPISDARALAHFYNNRGAAQMEAGDVQGARAYLQASLRQADDFTAALNNLGVLESRQGHLSLAKAYYLRALQAAPRHVASLANASALLARLGEARQAARLQLRLQNVRQGDPFIQYGLGVQAERAGDADRAIRFYRRAIRLYGSAHQFHFALARAYVMSGNLPRADHELMRAQELGGTALQTRYQEKLDSLQRWRRQQASLRVH</sequence>
<dbReference type="Proteomes" id="UP000547058">
    <property type="component" value="Unassembled WGS sequence"/>
</dbReference>
<dbReference type="AlphaFoldDB" id="A0A7W3IGK6"/>
<dbReference type="GO" id="GO:0035269">
    <property type="term" value="P:protein O-linked glycosylation via mannose"/>
    <property type="evidence" value="ECO:0007669"/>
    <property type="project" value="TreeGrafter"/>
</dbReference>
<reference evidence="4 5" key="1">
    <citation type="submission" date="2020-08" db="EMBL/GenBank/DDBJ databases">
        <title>Stenotrophomonas tumulicola JCM 30961.</title>
        <authorList>
            <person name="Deng Y."/>
        </authorList>
    </citation>
    <scope>NUCLEOTIDE SEQUENCE [LARGE SCALE GENOMIC DNA]</scope>
    <source>
        <strain evidence="4 5">JCM 30961</strain>
    </source>
</reference>
<dbReference type="PANTHER" id="PTHR44395:SF1">
    <property type="entry name" value="PROTEIN O-MANNOSYL-TRANSFERASE TMTC3"/>
    <property type="match status" value="1"/>
</dbReference>
<feature type="chain" id="PRO_5031372062" evidence="2">
    <location>
        <begin position="22"/>
        <end position="379"/>
    </location>
</feature>
<dbReference type="EMBL" id="JACGXS010000001">
    <property type="protein sequence ID" value="MBA8680346.1"/>
    <property type="molecule type" value="Genomic_DNA"/>
</dbReference>
<evidence type="ECO:0000256" key="2">
    <source>
        <dbReference type="SAM" id="SignalP"/>
    </source>
</evidence>
<keyword evidence="4" id="KW-0328">Glycosyltransferase</keyword>
<keyword evidence="5" id="KW-1185">Reference proteome</keyword>
<dbReference type="Pfam" id="PF01841">
    <property type="entry name" value="Transglut_core"/>
    <property type="match status" value="1"/>
</dbReference>
<comment type="caution">
    <text evidence="4">The sequence shown here is derived from an EMBL/GenBank/DDBJ whole genome shotgun (WGS) entry which is preliminary data.</text>
</comment>
<dbReference type="Gene3D" id="1.25.40.10">
    <property type="entry name" value="Tetratricopeptide repeat domain"/>
    <property type="match status" value="2"/>
</dbReference>
<dbReference type="InterPro" id="IPR011990">
    <property type="entry name" value="TPR-like_helical_dom_sf"/>
</dbReference>
<evidence type="ECO:0000259" key="3">
    <source>
        <dbReference type="Pfam" id="PF01841"/>
    </source>
</evidence>
<dbReference type="InterPro" id="IPR019734">
    <property type="entry name" value="TPR_rpt"/>
</dbReference>
<feature type="signal peptide" evidence="2">
    <location>
        <begin position="1"/>
        <end position="21"/>
    </location>
</feature>
<keyword evidence="2" id="KW-0732">Signal</keyword>